<feature type="transmembrane region" description="Helical" evidence="2">
    <location>
        <begin position="70"/>
        <end position="100"/>
    </location>
</feature>
<keyword evidence="2" id="KW-0812">Transmembrane</keyword>
<evidence type="ECO:0000256" key="1">
    <source>
        <dbReference type="SAM" id="MobiDB-lite"/>
    </source>
</evidence>
<organism evidence="3 4">
    <name type="scientific">Geodermatophilus sabuli</name>
    <dbReference type="NCBI Taxonomy" id="1564158"/>
    <lineage>
        <taxon>Bacteria</taxon>
        <taxon>Bacillati</taxon>
        <taxon>Actinomycetota</taxon>
        <taxon>Actinomycetes</taxon>
        <taxon>Geodermatophilales</taxon>
        <taxon>Geodermatophilaceae</taxon>
        <taxon>Geodermatophilus</taxon>
    </lineage>
</organism>
<sequence length="224" mass="22720">MTAPRDPWSDPATQTEHGAPYAGPPPTAAVPPWVGPPYGAPAPGWPPYGASPYGMPWPSPPAGPRRPGQVIAAAVLAFVQAAGVAVASAYVFLVASLFALAEGEPGFPGDGDALATEATAIAAVQIASVVALVVGGVMALSRRSPAARWTLVVALGLQVALAVYWAVRLFDLLGRVPGGDPSAVLLFGVFCFAAAPAVGLGLLVGRSARDWFAADRHGEPAPSR</sequence>
<evidence type="ECO:0000313" key="3">
    <source>
        <dbReference type="EMBL" id="SNX95122.1"/>
    </source>
</evidence>
<accession>A0A285E7Q5</accession>
<protein>
    <submittedName>
        <fullName evidence="3">Uncharacterized protein</fullName>
    </submittedName>
</protein>
<keyword evidence="4" id="KW-1185">Reference proteome</keyword>
<dbReference type="RefSeq" id="WP_097204710.1">
    <property type="nucleotide sequence ID" value="NZ_JACHXB010000001.1"/>
</dbReference>
<dbReference type="AlphaFoldDB" id="A0A285E7Q5"/>
<evidence type="ECO:0000256" key="2">
    <source>
        <dbReference type="SAM" id="Phobius"/>
    </source>
</evidence>
<feature type="transmembrane region" description="Helical" evidence="2">
    <location>
        <begin position="147"/>
        <end position="167"/>
    </location>
</feature>
<keyword evidence="2" id="KW-1133">Transmembrane helix</keyword>
<reference evidence="3 4" key="1">
    <citation type="submission" date="2017-09" db="EMBL/GenBank/DDBJ databases">
        <authorList>
            <person name="Ehlers B."/>
            <person name="Leendertz F.H."/>
        </authorList>
    </citation>
    <scope>NUCLEOTIDE SEQUENCE [LARGE SCALE GENOMIC DNA]</scope>
    <source>
        <strain evidence="3 4">DSM 46844</strain>
    </source>
</reference>
<proteinExistence type="predicted"/>
<name>A0A285E7Q5_9ACTN</name>
<feature type="transmembrane region" description="Helical" evidence="2">
    <location>
        <begin position="120"/>
        <end position="140"/>
    </location>
</feature>
<evidence type="ECO:0000313" key="4">
    <source>
        <dbReference type="Proteomes" id="UP000219514"/>
    </source>
</evidence>
<dbReference type="EMBL" id="OBDO01000001">
    <property type="protein sequence ID" value="SNX95122.1"/>
    <property type="molecule type" value="Genomic_DNA"/>
</dbReference>
<feature type="region of interest" description="Disordered" evidence="1">
    <location>
        <begin position="1"/>
        <end position="36"/>
    </location>
</feature>
<feature type="compositionally biased region" description="Pro residues" evidence="1">
    <location>
        <begin position="22"/>
        <end position="36"/>
    </location>
</feature>
<gene>
    <name evidence="3" type="ORF">SAMN06893097_101925</name>
</gene>
<dbReference type="Proteomes" id="UP000219514">
    <property type="component" value="Unassembled WGS sequence"/>
</dbReference>
<feature type="transmembrane region" description="Helical" evidence="2">
    <location>
        <begin position="182"/>
        <end position="204"/>
    </location>
</feature>
<keyword evidence="2" id="KW-0472">Membrane</keyword>